<evidence type="ECO:0000313" key="1">
    <source>
        <dbReference type="EMBL" id="KAL3689093.1"/>
    </source>
</evidence>
<organism evidence="1 2">
    <name type="scientific">Riccia sorocarpa</name>
    <dbReference type="NCBI Taxonomy" id="122646"/>
    <lineage>
        <taxon>Eukaryota</taxon>
        <taxon>Viridiplantae</taxon>
        <taxon>Streptophyta</taxon>
        <taxon>Embryophyta</taxon>
        <taxon>Marchantiophyta</taxon>
        <taxon>Marchantiopsida</taxon>
        <taxon>Marchantiidae</taxon>
        <taxon>Marchantiales</taxon>
        <taxon>Ricciaceae</taxon>
        <taxon>Riccia</taxon>
    </lineage>
</organism>
<dbReference type="Proteomes" id="UP001633002">
    <property type="component" value="Unassembled WGS sequence"/>
</dbReference>
<evidence type="ECO:0008006" key="3">
    <source>
        <dbReference type="Google" id="ProtNLM"/>
    </source>
</evidence>
<reference evidence="1 2" key="1">
    <citation type="submission" date="2024-09" db="EMBL/GenBank/DDBJ databases">
        <title>Chromosome-scale assembly of Riccia sorocarpa.</title>
        <authorList>
            <person name="Paukszto L."/>
        </authorList>
    </citation>
    <scope>NUCLEOTIDE SEQUENCE [LARGE SCALE GENOMIC DNA]</scope>
    <source>
        <strain evidence="1">LP-2024</strain>
        <tissue evidence="1">Aerial parts of the thallus</tissue>
    </source>
</reference>
<name>A0ABD3HCK3_9MARC</name>
<protein>
    <recommendedName>
        <fullName evidence="3">Heat shock protein 70</fullName>
    </recommendedName>
</protein>
<gene>
    <name evidence="1" type="ORF">R1sor_015402</name>
</gene>
<proteinExistence type="predicted"/>
<dbReference type="EMBL" id="JBJQOH010000004">
    <property type="protein sequence ID" value="KAL3689093.1"/>
    <property type="molecule type" value="Genomic_DNA"/>
</dbReference>
<sequence>MFVAAGSDPVDRVVIFDIGSSGSLEAVDITMGARGDNLDTDFVALLVVMLAASDFLPVKFLWTSLIEKCKDVIFVFLMTSPIEKGKGVGFEGRIKLEESACDKSVNAQYLWTIRCLWISILYLVCSLAY</sequence>
<evidence type="ECO:0000313" key="2">
    <source>
        <dbReference type="Proteomes" id="UP001633002"/>
    </source>
</evidence>
<comment type="caution">
    <text evidence="1">The sequence shown here is derived from an EMBL/GenBank/DDBJ whole genome shotgun (WGS) entry which is preliminary data.</text>
</comment>
<accession>A0ABD3HCK3</accession>
<dbReference type="AlphaFoldDB" id="A0ABD3HCK3"/>
<keyword evidence="2" id="KW-1185">Reference proteome</keyword>